<feature type="compositionally biased region" description="Basic and acidic residues" evidence="2">
    <location>
        <begin position="552"/>
        <end position="585"/>
    </location>
</feature>
<organism evidence="4 5">
    <name type="scientific">Bugula neritina</name>
    <name type="common">Brown bryozoan</name>
    <name type="synonym">Sertularia neritina</name>
    <dbReference type="NCBI Taxonomy" id="10212"/>
    <lineage>
        <taxon>Eukaryota</taxon>
        <taxon>Metazoa</taxon>
        <taxon>Spiralia</taxon>
        <taxon>Lophotrochozoa</taxon>
        <taxon>Bryozoa</taxon>
        <taxon>Gymnolaemata</taxon>
        <taxon>Cheilostomatida</taxon>
        <taxon>Flustrina</taxon>
        <taxon>Buguloidea</taxon>
        <taxon>Bugulidae</taxon>
        <taxon>Bugula</taxon>
    </lineage>
</organism>
<keyword evidence="1" id="KW-0863">Zinc-finger</keyword>
<dbReference type="PROSITE" id="PS50157">
    <property type="entry name" value="ZINC_FINGER_C2H2_2"/>
    <property type="match status" value="2"/>
</dbReference>
<feature type="compositionally biased region" description="Basic and acidic residues" evidence="2">
    <location>
        <begin position="836"/>
        <end position="863"/>
    </location>
</feature>
<protein>
    <recommendedName>
        <fullName evidence="3">C2H2-type domain-containing protein</fullName>
    </recommendedName>
</protein>
<evidence type="ECO:0000256" key="2">
    <source>
        <dbReference type="SAM" id="MobiDB-lite"/>
    </source>
</evidence>
<dbReference type="SUPFAM" id="SSF57667">
    <property type="entry name" value="beta-beta-alpha zinc fingers"/>
    <property type="match status" value="2"/>
</dbReference>
<feature type="region of interest" description="Disordered" evidence="2">
    <location>
        <begin position="168"/>
        <end position="196"/>
    </location>
</feature>
<dbReference type="InterPro" id="IPR013087">
    <property type="entry name" value="Znf_C2H2_type"/>
</dbReference>
<feature type="compositionally biased region" description="Low complexity" evidence="2">
    <location>
        <begin position="883"/>
        <end position="906"/>
    </location>
</feature>
<feature type="domain" description="C2H2-type" evidence="3">
    <location>
        <begin position="728"/>
        <end position="755"/>
    </location>
</feature>
<sequence length="1036" mass="112924">MATGSQKTDISSLLKPIDLGLPSILQILNARTTSTQEVVGYLENECDAILECRQCKSLFRSLANFISHKRVYCRGIYRDYAKELQRIIPSAGVEVVEPTDPDTDKLLAQRTKPTANKRSIAAPRKARPVRKSTAADITKLGDQVPAVMKTSPIEGVSCAVSQVAAGSEADGRSSSISNPSDKAEAVTTVEPRDGYPNMSLRQRPSRRIDAFIADWQDEDDEEDFVNMTFTSKSKSQSTSRVIVFHYSTHLLLYAIICYYIARNQSSTSKKEDADVKLMKCLPSDTTVPSSKAANVQSKSGKPRKLYPCIYCKNVFTQFWGVTRHLKTFHQLTGDNVDKIREKIRARVYTEPVAGGKQLPEEVDKTRSSNAALSASQSSPAVNNEKKDTSAAPSNKISLSCTNCSKVFQKHQYLRLHMVSCYKKAGLPPPDFQKLYSTTKPILFVCKTCNRAFSNRNNMVQHTASCAKRGKDAVATTADSKEAEAKNAVEESGSQSDDMVEEKGKASDTKAADGKKADPKETQSKKGKESISKAGSSSADKESGSEPATSRGKSRESTSTERAAKVKDEPKSKQSEEKLSPSKLDADDILVQLSPSSAAKEEELNVSPPSTPSTPTSLAQGRSRRNIKPKQFSDGTIRLIEKIPEVVKIQSADGSEVYKLREDVDVAASGGDSADTAAEDEKDDKLLDEDIVKAKDIKGNRILIQGESVPLLDDEDATKINQMIDIRKLVCLQCKRLYGSISNLRRHAVRHLGWRRYKCKLCKFTSYNKSECKSHLRRSHHSEVATLLDGGLAPYIIDLGSLLEDSCEDGSTKLGLSLPVASESGRSSPLTRRTKAKSKEVGPEKDLQVMETESTSKEKTEGPLRKYRGRRRQDTASTKEAEAAKSNAKAAATNAAKQADPAASAPKPRGRPRKQELNVLNNNEMVTQDENNKRARSTRSGLENDSAVGPSPPKVAKVEKPATKQASNSKLKAQSNNLEDLVSKLKAPSKGKDGAKSTRKPLSGTEDNSTESKSADISAVGEAKAVEISGDSTNDGN</sequence>
<feature type="region of interest" description="Disordered" evidence="2">
    <location>
        <begin position="354"/>
        <end position="393"/>
    </location>
</feature>
<dbReference type="InterPro" id="IPR036236">
    <property type="entry name" value="Znf_C2H2_sf"/>
</dbReference>
<feature type="compositionally biased region" description="Polar residues" evidence="2">
    <location>
        <begin position="963"/>
        <end position="977"/>
    </location>
</feature>
<dbReference type="EMBL" id="VXIV02003211">
    <property type="protein sequence ID" value="KAF6019812.1"/>
    <property type="molecule type" value="Genomic_DNA"/>
</dbReference>
<gene>
    <name evidence="4" type="ORF">EB796_021902</name>
</gene>
<dbReference type="PANTHER" id="PTHR21020:SF0">
    <property type="entry name" value="ZINC FINGER PROTEIN 800"/>
    <property type="match status" value="1"/>
</dbReference>
<dbReference type="Proteomes" id="UP000593567">
    <property type="component" value="Unassembled WGS sequence"/>
</dbReference>
<dbReference type="OrthoDB" id="10066279at2759"/>
<keyword evidence="5" id="KW-1185">Reference proteome</keyword>
<dbReference type="InterPro" id="IPR039149">
    <property type="entry name" value="ZNF800"/>
</dbReference>
<feature type="region of interest" description="Disordered" evidence="2">
    <location>
        <begin position="476"/>
        <end position="629"/>
    </location>
</feature>
<feature type="region of interest" description="Disordered" evidence="2">
    <location>
        <begin position="817"/>
        <end position="1036"/>
    </location>
</feature>
<evidence type="ECO:0000313" key="4">
    <source>
        <dbReference type="EMBL" id="KAF6019812.1"/>
    </source>
</evidence>
<proteinExistence type="predicted"/>
<dbReference type="AlphaFoldDB" id="A0A7J7J0V2"/>
<reference evidence="4" key="1">
    <citation type="submission" date="2020-06" db="EMBL/GenBank/DDBJ databases">
        <title>Draft genome of Bugula neritina, a colonial animal packing powerful symbionts and potential medicines.</title>
        <authorList>
            <person name="Rayko M."/>
        </authorList>
    </citation>
    <scope>NUCLEOTIDE SEQUENCE [LARGE SCALE GENOMIC DNA]</scope>
    <source>
        <strain evidence="4">Kwan_BN1</strain>
    </source>
</reference>
<evidence type="ECO:0000256" key="1">
    <source>
        <dbReference type="PROSITE-ProRule" id="PRU00042"/>
    </source>
</evidence>
<feature type="compositionally biased region" description="Polar residues" evidence="2">
    <location>
        <begin position="917"/>
        <end position="928"/>
    </location>
</feature>
<dbReference type="PANTHER" id="PTHR21020">
    <property type="entry name" value="ZINC FINGER PROTEIN 800"/>
    <property type="match status" value="1"/>
</dbReference>
<keyword evidence="1" id="KW-0479">Metal-binding</keyword>
<dbReference type="SMART" id="SM00355">
    <property type="entry name" value="ZnF_C2H2"/>
    <property type="match status" value="6"/>
</dbReference>
<feature type="compositionally biased region" description="Basic and acidic residues" evidence="2">
    <location>
        <begin position="478"/>
        <end position="488"/>
    </location>
</feature>
<feature type="compositionally biased region" description="Low complexity" evidence="2">
    <location>
        <begin position="367"/>
        <end position="380"/>
    </location>
</feature>
<feature type="domain" description="C2H2-type" evidence="3">
    <location>
        <begin position="443"/>
        <end position="472"/>
    </location>
</feature>
<accession>A0A7J7J0V2</accession>
<evidence type="ECO:0000313" key="5">
    <source>
        <dbReference type="Proteomes" id="UP000593567"/>
    </source>
</evidence>
<feature type="region of interest" description="Disordered" evidence="2">
    <location>
        <begin position="111"/>
        <end position="134"/>
    </location>
</feature>
<dbReference type="PROSITE" id="PS00028">
    <property type="entry name" value="ZINC_FINGER_C2H2_1"/>
    <property type="match status" value="2"/>
</dbReference>
<comment type="caution">
    <text evidence="4">The sequence shown here is derived from an EMBL/GenBank/DDBJ whole genome shotgun (WGS) entry which is preliminary data.</text>
</comment>
<feature type="compositionally biased region" description="Basic and acidic residues" evidence="2">
    <location>
        <begin position="500"/>
        <end position="530"/>
    </location>
</feature>
<name>A0A7J7J0V2_BUGNE</name>
<dbReference type="Gene3D" id="3.30.160.60">
    <property type="entry name" value="Classic Zinc Finger"/>
    <property type="match status" value="2"/>
</dbReference>
<feature type="compositionally biased region" description="Basic and acidic residues" evidence="2">
    <location>
        <begin position="871"/>
        <end position="882"/>
    </location>
</feature>
<keyword evidence="1" id="KW-0862">Zinc</keyword>
<evidence type="ECO:0000259" key="3">
    <source>
        <dbReference type="PROSITE" id="PS50157"/>
    </source>
</evidence>
<dbReference type="GO" id="GO:0008270">
    <property type="term" value="F:zinc ion binding"/>
    <property type="evidence" value="ECO:0007669"/>
    <property type="project" value="UniProtKB-KW"/>
</dbReference>